<dbReference type="InterPro" id="IPR036604">
    <property type="entry name" value="PurS-like_sf"/>
</dbReference>
<comment type="caution">
    <text evidence="5">The sequence shown here is derived from an EMBL/GenBank/DDBJ whole genome shotgun (WGS) entry which is preliminary data.</text>
</comment>
<evidence type="ECO:0008006" key="7">
    <source>
        <dbReference type="Google" id="ProtNLM"/>
    </source>
</evidence>
<evidence type="ECO:0000256" key="2">
    <source>
        <dbReference type="ARBA" id="ARBA00022741"/>
    </source>
</evidence>
<proteinExistence type="predicted"/>
<name>A0A1F6CS97_HANXR</name>
<keyword evidence="2" id="KW-0547">Nucleotide-binding</keyword>
<keyword evidence="4" id="KW-0067">ATP-binding</keyword>
<accession>A0A1F6CS97</accession>
<gene>
    <name evidence="5" type="ORF">A3F84_15330</name>
</gene>
<organism evidence="5 6">
    <name type="scientific">Handelsmanbacteria sp. (strain RIFCSPLOWO2_12_FULL_64_10)</name>
    <dbReference type="NCBI Taxonomy" id="1817868"/>
    <lineage>
        <taxon>Bacteria</taxon>
        <taxon>Candidatus Handelsmaniibacteriota</taxon>
    </lineage>
</organism>
<evidence type="ECO:0000256" key="3">
    <source>
        <dbReference type="ARBA" id="ARBA00022755"/>
    </source>
</evidence>
<dbReference type="GO" id="GO:0016874">
    <property type="term" value="F:ligase activity"/>
    <property type="evidence" value="ECO:0007669"/>
    <property type="project" value="UniProtKB-KW"/>
</dbReference>
<feature type="non-terminal residue" evidence="5">
    <location>
        <position position="61"/>
    </location>
</feature>
<dbReference type="Gene3D" id="3.30.1280.10">
    <property type="entry name" value="Phosphoribosylformylglycinamidine synthase subunit PurS"/>
    <property type="match status" value="1"/>
</dbReference>
<dbReference type="Pfam" id="PF02700">
    <property type="entry name" value="PurS"/>
    <property type="match status" value="1"/>
</dbReference>
<evidence type="ECO:0000256" key="1">
    <source>
        <dbReference type="ARBA" id="ARBA00022598"/>
    </source>
</evidence>
<dbReference type="SUPFAM" id="SSF82697">
    <property type="entry name" value="PurS-like"/>
    <property type="match status" value="1"/>
</dbReference>
<evidence type="ECO:0000256" key="4">
    <source>
        <dbReference type="ARBA" id="ARBA00022840"/>
    </source>
</evidence>
<protein>
    <recommendedName>
        <fullName evidence="7">Phosphoribosylformylglycinamidine synthase, purS protein</fullName>
    </recommendedName>
</protein>
<dbReference type="EMBL" id="MFKF01000162">
    <property type="protein sequence ID" value="OGG51987.1"/>
    <property type="molecule type" value="Genomic_DNA"/>
</dbReference>
<dbReference type="GO" id="GO:0005524">
    <property type="term" value="F:ATP binding"/>
    <property type="evidence" value="ECO:0007669"/>
    <property type="project" value="UniProtKB-KW"/>
</dbReference>
<dbReference type="InterPro" id="IPR003850">
    <property type="entry name" value="PurS"/>
</dbReference>
<sequence length="61" mass="6317">MLYRIEVGLRPGVPDAAGADVKRGIEDLGIGGVASVSVSDVYYIEGDLSPAEAERVAGELL</sequence>
<keyword evidence="3" id="KW-0658">Purine biosynthesis</keyword>
<dbReference type="AlphaFoldDB" id="A0A1F6CS97"/>
<keyword evidence="1" id="KW-0436">Ligase</keyword>
<reference evidence="5 6" key="1">
    <citation type="journal article" date="2016" name="Nat. Commun.">
        <title>Thousands of microbial genomes shed light on interconnected biogeochemical processes in an aquifer system.</title>
        <authorList>
            <person name="Anantharaman K."/>
            <person name="Brown C.T."/>
            <person name="Hug L.A."/>
            <person name="Sharon I."/>
            <person name="Castelle C.J."/>
            <person name="Probst A.J."/>
            <person name="Thomas B.C."/>
            <person name="Singh A."/>
            <person name="Wilkins M.J."/>
            <person name="Karaoz U."/>
            <person name="Brodie E.L."/>
            <person name="Williams K.H."/>
            <person name="Hubbard S.S."/>
            <person name="Banfield J.F."/>
        </authorList>
    </citation>
    <scope>NUCLEOTIDE SEQUENCE [LARGE SCALE GENOMIC DNA]</scope>
    <source>
        <strain evidence="6">RIFCSPLOWO2_12_FULL_64_10</strain>
    </source>
</reference>
<evidence type="ECO:0000313" key="5">
    <source>
        <dbReference type="EMBL" id="OGG51987.1"/>
    </source>
</evidence>
<dbReference type="GO" id="GO:0006164">
    <property type="term" value="P:purine nucleotide biosynthetic process"/>
    <property type="evidence" value="ECO:0007669"/>
    <property type="project" value="UniProtKB-KW"/>
</dbReference>
<evidence type="ECO:0000313" key="6">
    <source>
        <dbReference type="Proteomes" id="UP000178606"/>
    </source>
</evidence>
<dbReference type="Proteomes" id="UP000178606">
    <property type="component" value="Unassembled WGS sequence"/>
</dbReference>